<dbReference type="KEGG" id="vg:26623467"/>
<dbReference type="Proteomes" id="UP000031727">
    <property type="component" value="Segment"/>
</dbReference>
<proteinExistence type="predicted"/>
<reference evidence="1 2" key="1">
    <citation type="submission" date="2014-11" db="EMBL/GenBank/DDBJ databases">
        <title>Characterization and genome comparisons of three Achromobacter phages of the Siphoviridae family.</title>
        <authorList>
            <person name="Dreiseikelmann B."/>
            <person name="Bunk B."/>
            <person name="Rohde M."/>
            <person name="Wittmann J."/>
        </authorList>
    </citation>
    <scope>NUCLEOTIDE SEQUENCE [LARGE SCALE GENOMIC DNA]</scope>
</reference>
<sequence length="501" mass="55540">MNKHSKKGKDPRTCRVLDELCNKNAKRKGVLWTFCEQHDLQRAWERGLSVGSIGLIHGRTAGAIASRLRQMRLIDDKIYMNFGLFPDFTIEMCGARSKVEGLIRMGLMCSTGCSELVAEIPRERRWPQAEAYMGYVPGATVGMNIGMTPLEFYYPQALAKSAIGPMIREGRLDHNGGVPTWNLKDMCRNHFHKPDEALHNAMGIADRLDERSRNLPKATHAGRGGGKSVLMVPDVGVRIRDEEGTVVQIGSLVDWYELTPEVITSSYFKQALQNAGFQLQALDVKSSQCVNEHAANQEQEMKEKIQSAINLLETGVKYPKVRFIGTEDSGREYTYKHRGDVKVGDFAVVVVPNGHVKLVQVIGFDDAANLQSNVRYKWLVQVINMDSYEELVGREDAARENLRMTIADRARKEQLNNLLGELGDSPRVNAAMELLSPTSIDKALDNSLDYAFKAAEARLKAVAEADPSKAEQIGKVLEVAKTLRELTKPAGGVAGVPGMVD</sequence>
<organism evidence="1 2">
    <name type="scientific">Achromobacter phage JWX</name>
    <dbReference type="NCBI Taxonomy" id="1589746"/>
    <lineage>
        <taxon>Viruses</taxon>
        <taxon>Duplodnaviria</taxon>
        <taxon>Heunggongvirae</taxon>
        <taxon>Uroviricota</taxon>
        <taxon>Caudoviricetes</taxon>
        <taxon>Steinhofvirus</taxon>
        <taxon>Steinhofvirus JWX</taxon>
    </lineage>
</organism>
<evidence type="ECO:0000313" key="1">
    <source>
        <dbReference type="EMBL" id="AJD82823.1"/>
    </source>
</evidence>
<name>A0A0B5A1R5_9CAUD</name>
<dbReference type="GeneID" id="26623467"/>
<gene>
    <name evidence="1" type="ORF">JWX_00058</name>
</gene>
<dbReference type="OrthoDB" id="30689at10239"/>
<dbReference type="RefSeq" id="YP_009196242.1">
    <property type="nucleotide sequence ID" value="NC_028768.1"/>
</dbReference>
<keyword evidence="2" id="KW-1185">Reference proteome</keyword>
<protein>
    <submittedName>
        <fullName evidence="1">Uncharacterized protein</fullName>
    </submittedName>
</protein>
<evidence type="ECO:0000313" key="2">
    <source>
        <dbReference type="Proteomes" id="UP000031727"/>
    </source>
</evidence>
<accession>A0A0B5A1R5</accession>
<dbReference type="EMBL" id="KP202969">
    <property type="protein sequence ID" value="AJD82823.1"/>
    <property type="molecule type" value="Genomic_DNA"/>
</dbReference>